<dbReference type="AlphaFoldDB" id="A0A8H5YZW5"/>
<dbReference type="PANTHER" id="PTHR33112">
    <property type="entry name" value="DOMAIN PROTEIN, PUTATIVE-RELATED"/>
    <property type="match status" value="1"/>
</dbReference>
<evidence type="ECO:0000259" key="1">
    <source>
        <dbReference type="Pfam" id="PF06985"/>
    </source>
</evidence>
<reference evidence="2 3" key="1">
    <citation type="submission" date="2020-05" db="EMBL/GenBank/DDBJ databases">
        <title>Identification and distribution of gene clusters putatively required for synthesis of sphingolipid metabolism inhibitors in phylogenetically diverse species of the filamentous fungus Fusarium.</title>
        <authorList>
            <person name="Kim H.-S."/>
            <person name="Busman M."/>
            <person name="Brown D.W."/>
            <person name="Divon H."/>
            <person name="Uhlig S."/>
            <person name="Proctor R.H."/>
        </authorList>
    </citation>
    <scope>NUCLEOTIDE SEQUENCE [LARGE SCALE GENOMIC DNA]</scope>
    <source>
        <strain evidence="2 3">NRRL 66235</strain>
    </source>
</reference>
<dbReference type="InterPro" id="IPR010730">
    <property type="entry name" value="HET"/>
</dbReference>
<evidence type="ECO:0000313" key="3">
    <source>
        <dbReference type="Proteomes" id="UP000544331"/>
    </source>
</evidence>
<dbReference type="PANTHER" id="PTHR33112:SF16">
    <property type="entry name" value="HETEROKARYON INCOMPATIBILITY DOMAIN-CONTAINING PROTEIN"/>
    <property type="match status" value="1"/>
</dbReference>
<keyword evidence="3" id="KW-1185">Reference proteome</keyword>
<organism evidence="2 3">
    <name type="scientific">Fusarium mundagurra</name>
    <dbReference type="NCBI Taxonomy" id="1567541"/>
    <lineage>
        <taxon>Eukaryota</taxon>
        <taxon>Fungi</taxon>
        <taxon>Dikarya</taxon>
        <taxon>Ascomycota</taxon>
        <taxon>Pezizomycotina</taxon>
        <taxon>Sordariomycetes</taxon>
        <taxon>Hypocreomycetidae</taxon>
        <taxon>Hypocreales</taxon>
        <taxon>Nectriaceae</taxon>
        <taxon>Fusarium</taxon>
        <taxon>Fusarium fujikuroi species complex</taxon>
    </lineage>
</organism>
<gene>
    <name evidence="2" type="ORF">FMUND_3102</name>
</gene>
<dbReference type="Pfam" id="PF06985">
    <property type="entry name" value="HET"/>
    <property type="match status" value="1"/>
</dbReference>
<comment type="caution">
    <text evidence="2">The sequence shown here is derived from an EMBL/GenBank/DDBJ whole genome shotgun (WGS) entry which is preliminary data.</text>
</comment>
<proteinExistence type="predicted"/>
<name>A0A8H5YZW5_9HYPO</name>
<feature type="domain" description="Heterokaryon incompatibility" evidence="1">
    <location>
        <begin position="229"/>
        <end position="383"/>
    </location>
</feature>
<sequence length="661" mass="75996">MNETQQQMLQLPGSIHPHYCRLCRNFIIIDNVKDTEDKGKGKSPQIRRMYTLKQVCEFANSGCVMFSLQLTELHRAQNACSLSMSGLLREICGAACGKRLQLFYPLVPSSVLEELNDWFLEIKLSSKDASQLASYWMKKNNNTQKLGHREMLLFTDEGSCLSSRIANRPLQPKAELMTAKRWLQECLDHHEECGETAEPGMPSRLIYIGDSDCKTLRLEDTKTAQFVSYAALSYCWGDTGHNRFKTEKETLAMRKQGFDYTQLPNTLRDAVKVARALDLEYLWVDALCIVQIWDEDKSKEISKMWQIYRSATIVISAALASHSDEGFLYERDLESCYLSTWAIPWHRVDNEGNRFEEFAFCAEGEIRRVRKEPIDSRAWTYQENKLAKRVLRFGSSQMIWRCPHDYHVDGGSNDEELPDKDSTVDKIKASYEWTDMVEEFTTRSIGKAEDRLPAFAAVAADYAERHNIGPDQYRAGLWTSWLAFGLLWYIKDVDDEATYPDILSTEEKSPTWSWHLARSGISWPRPITYRGGSDTFSLVVESSRVELADEKNEYGRVKGGSLEVSGALLKIHLRGTRPVYVKPNGKVASLPIVIWWDSKNIPSEKEFFCLKVRDVHISIAEGIVLKQRSGFFYRVGYFEPDHQKPTPIGPIWRDWEKIVIK</sequence>
<dbReference type="Proteomes" id="UP000544331">
    <property type="component" value="Unassembled WGS sequence"/>
</dbReference>
<dbReference type="OrthoDB" id="5125733at2759"/>
<protein>
    <submittedName>
        <fullName evidence="2">Het-domain-containing protein</fullName>
    </submittedName>
</protein>
<dbReference type="EMBL" id="JAAOAN010000091">
    <property type="protein sequence ID" value="KAF5722180.1"/>
    <property type="molecule type" value="Genomic_DNA"/>
</dbReference>
<accession>A0A8H5YZW5</accession>
<evidence type="ECO:0000313" key="2">
    <source>
        <dbReference type="EMBL" id="KAF5722180.1"/>
    </source>
</evidence>